<dbReference type="PANTHER" id="PTHR23509">
    <property type="entry name" value="PA-PL1 PHOSPHOLIPASE FAMILY"/>
    <property type="match status" value="1"/>
</dbReference>
<dbReference type="InterPro" id="IPR037518">
    <property type="entry name" value="MPN"/>
</dbReference>
<dbReference type="InterPro" id="IPR058055">
    <property type="entry name" value="PA-PLA1"/>
</dbReference>
<dbReference type="Pfam" id="PF13012">
    <property type="entry name" value="MitMem_reg"/>
    <property type="match status" value="1"/>
</dbReference>
<comment type="caution">
    <text evidence="5">The sequence shown here is derived from an EMBL/GenBank/DDBJ whole genome shotgun (WGS) entry which is preliminary data.</text>
</comment>
<dbReference type="SMART" id="SM01127">
    <property type="entry name" value="DDHD"/>
    <property type="match status" value="1"/>
</dbReference>
<dbReference type="Pfam" id="PF02862">
    <property type="entry name" value="DDHD"/>
    <property type="match status" value="2"/>
</dbReference>
<name>A0ABR3PUF8_9TREE</name>
<dbReference type="Gene3D" id="3.40.140.10">
    <property type="entry name" value="Cytidine Deaminase, domain 2"/>
    <property type="match status" value="1"/>
</dbReference>
<organism evidence="5 6">
    <name type="scientific">Vanrija albida</name>
    <dbReference type="NCBI Taxonomy" id="181172"/>
    <lineage>
        <taxon>Eukaryota</taxon>
        <taxon>Fungi</taxon>
        <taxon>Dikarya</taxon>
        <taxon>Basidiomycota</taxon>
        <taxon>Agaricomycotina</taxon>
        <taxon>Tremellomycetes</taxon>
        <taxon>Trichosporonales</taxon>
        <taxon>Trichosporonaceae</taxon>
        <taxon>Vanrija</taxon>
    </lineage>
</organism>
<dbReference type="Proteomes" id="UP001565368">
    <property type="component" value="Unassembled WGS sequence"/>
</dbReference>
<dbReference type="PANTHER" id="PTHR23509:SF6">
    <property type="entry name" value="PHOSPHOLIPASE C1020.13C-RELATED"/>
    <property type="match status" value="1"/>
</dbReference>
<keyword evidence="6" id="KW-1185">Reference proteome</keyword>
<evidence type="ECO:0000313" key="6">
    <source>
        <dbReference type="Proteomes" id="UP001565368"/>
    </source>
</evidence>
<dbReference type="SMART" id="SM00232">
    <property type="entry name" value="JAB_MPN"/>
    <property type="match status" value="1"/>
</dbReference>
<dbReference type="Pfam" id="PF01398">
    <property type="entry name" value="JAB"/>
    <property type="match status" value="1"/>
</dbReference>
<sequence>MDAEPSQPSVVVASATSSGLSVNLHPLAILNISDHYTRSTITASDSSPKLLGALLGSQTGREVSVVNSFELIYTIESDGGTPKVDEEFLAMRKDQFNQVFPTQSIVGWYTVGVAPTAQDAHIHNQLASIIEPSPAALVIFNPAIPQGAKQLPFTVFESLGDGGESEREGKFVQVDYGIETGEAERIAVDGVARETGGDTDPTGQIATLTTQRNAIAMLQERVAVIVEYISGVLNGTAAVDHSILRQISSLVATLPVMDADQFKEELKTEYNDAQLTTYLTTLLGQLEALVDYSDKHFAVFPGGPSGEGDFGPGRGKGGFMAAGGFATVPGEYPSPTPITTRTSSPPLDYRWLHTGTKQLDLPTEPIATVDTVYKPFSPLENDHIEAAWQDYPQALKRKALDTWGIGDGEWSQKSKETKAKEAKEAKDAKEAKEVAAKKAEKGGKIDDAKKAASKASSSKDVSKDRLDAYQAVIEKAYLDSSRFDVVEGVPVSQDSLFEVSLSTLSLHPVYWRQSGPRIPVIRGTWFVGDGARPCTWDLAAELEKAFQEIKPWQASYKDELVTALAVGASGEEKLMYKLPSRFGSGLGVIFEDEIKCRVIASGTFNYLSRQLWSSVGAKPGGVYFHRGYTAALAAKEAAKAKSSDKSEKASSQPGSGTATPKEPKDDKVKADTKAKHSSKDSPKKAEEGLQDVLSKVKKDWDGKRKAFEEQTAPVVHASNDDKPCTDLILLIHGIGQDLAKEYEGFNFIYASNQLRRVLRKQSGDPAIASVMRDGRFQVLPVQWRANLNLNSNDTTADGIDAEKDNVFTIADITIKSSIPYVRDVTNSVLLDIPLFMSHHRQQMIEAVCAQANRTYRLWMARNPGFEKYGRVHIVAHSLGSALAGHILSTQPTTVPRLAQVSRDDRDEVKDRFLFNTSNLFLAGSPLSVFLQLEQAHLIPRGGRLNTKHSRPDEVITHAGKFGCLSVDSLYNIFYPTDPVAYAMNAAVDVAVAKTRPPLPIPSVAGSFLPPLPSMPSLPALPTLPTLPDVSKYIPSYFSSGDKKPKLEAIDAPEIEIEMSGGPAETETRGERRFADLNPHGSIDFSLPSASVNGYLDMITSHGSYWSDQNFGAFLLAETFTTPADRARTGAAAEKAN</sequence>
<feature type="compositionally biased region" description="Basic and acidic residues" evidence="2">
    <location>
        <begin position="410"/>
        <end position="450"/>
    </location>
</feature>
<evidence type="ECO:0000259" key="3">
    <source>
        <dbReference type="PROSITE" id="PS50249"/>
    </source>
</evidence>
<dbReference type="InterPro" id="IPR000555">
    <property type="entry name" value="JAMM/MPN+_dom"/>
</dbReference>
<protein>
    <recommendedName>
        <fullName evidence="7">COP9 signalosome complex subunit 6</fullName>
    </recommendedName>
</protein>
<reference evidence="5 6" key="1">
    <citation type="submission" date="2023-08" db="EMBL/GenBank/DDBJ databases">
        <title>Annotated Genome Sequence of Vanrija albida AlHP1.</title>
        <authorList>
            <person name="Herzog R."/>
        </authorList>
    </citation>
    <scope>NUCLEOTIDE SEQUENCE [LARGE SCALE GENOMIC DNA]</scope>
    <source>
        <strain evidence="5 6">AlHP1</strain>
    </source>
</reference>
<feature type="region of interest" description="Disordered" evidence="2">
    <location>
        <begin position="640"/>
        <end position="689"/>
    </location>
</feature>
<evidence type="ECO:0000313" key="5">
    <source>
        <dbReference type="EMBL" id="KAL1406078.1"/>
    </source>
</evidence>
<dbReference type="RefSeq" id="XP_069206022.1">
    <property type="nucleotide sequence ID" value="XM_069356181.1"/>
</dbReference>
<dbReference type="GeneID" id="95988804"/>
<comment type="similarity">
    <text evidence="1">Belongs to the peptidase M67A family. CSN6 subfamily.</text>
</comment>
<evidence type="ECO:0000259" key="4">
    <source>
        <dbReference type="PROSITE" id="PS51043"/>
    </source>
</evidence>
<feature type="domain" description="DDHD" evidence="4">
    <location>
        <begin position="912"/>
        <end position="1120"/>
    </location>
</feature>
<dbReference type="InterPro" id="IPR024969">
    <property type="entry name" value="EIF3F/CSN6-like_C"/>
</dbReference>
<dbReference type="CDD" id="cd08063">
    <property type="entry name" value="MPN_CSN6"/>
    <property type="match status" value="1"/>
</dbReference>
<dbReference type="EMBL" id="JBBXJM010000006">
    <property type="protein sequence ID" value="KAL1406078.1"/>
    <property type="molecule type" value="Genomic_DNA"/>
</dbReference>
<gene>
    <name evidence="5" type="ORF">Q8F55_007761</name>
</gene>
<evidence type="ECO:0008006" key="7">
    <source>
        <dbReference type="Google" id="ProtNLM"/>
    </source>
</evidence>
<feature type="region of interest" description="Disordered" evidence="2">
    <location>
        <begin position="406"/>
        <end position="457"/>
    </location>
</feature>
<feature type="domain" description="MPN" evidence="3">
    <location>
        <begin position="22"/>
        <end position="162"/>
    </location>
</feature>
<dbReference type="PROSITE" id="PS51043">
    <property type="entry name" value="DDHD"/>
    <property type="match status" value="1"/>
</dbReference>
<dbReference type="InterPro" id="IPR004177">
    <property type="entry name" value="DDHD_dom"/>
</dbReference>
<feature type="compositionally biased region" description="Basic and acidic residues" evidence="2">
    <location>
        <begin position="661"/>
        <end position="687"/>
    </location>
</feature>
<dbReference type="PROSITE" id="PS50249">
    <property type="entry name" value="MPN"/>
    <property type="match status" value="1"/>
</dbReference>
<evidence type="ECO:0000256" key="1">
    <source>
        <dbReference type="ARBA" id="ARBA00010893"/>
    </source>
</evidence>
<accession>A0ABR3PUF8</accession>
<evidence type="ECO:0000256" key="2">
    <source>
        <dbReference type="SAM" id="MobiDB-lite"/>
    </source>
</evidence>
<proteinExistence type="inferred from homology"/>
<dbReference type="InterPro" id="IPR033859">
    <property type="entry name" value="MPN_CSN6"/>
</dbReference>